<organism evidence="1 2">
    <name type="scientific">Streptomyces zaomyceticus</name>
    <dbReference type="NCBI Taxonomy" id="68286"/>
    <lineage>
        <taxon>Bacteria</taxon>
        <taxon>Bacillati</taxon>
        <taxon>Actinomycetota</taxon>
        <taxon>Actinomycetes</taxon>
        <taxon>Kitasatosporales</taxon>
        <taxon>Streptomycetaceae</taxon>
        <taxon>Streptomyces</taxon>
    </lineage>
</organism>
<dbReference type="RefSeq" id="WP_327166786.1">
    <property type="nucleotide sequence ID" value="NZ_CP108189.1"/>
</dbReference>
<gene>
    <name evidence="1" type="ORF">OG814_42400</name>
</gene>
<name>A0ABZ1LR50_9ACTN</name>
<dbReference type="Proteomes" id="UP001622594">
    <property type="component" value="Plasmid unnamed1"/>
</dbReference>
<keyword evidence="1" id="KW-0614">Plasmid</keyword>
<geneLocation type="plasmid" evidence="1 2">
    <name>unnamed1</name>
</geneLocation>
<sequence length="87" mass="9745">MAGIEYDDLDPRLIAQIEDHFARTFNAEDLFDLFDDIKDVFDAVHPLDLLDEVLTSEVPDQAEQAYGEMVIDAINATGDGDWDGDLL</sequence>
<accession>A0ABZ1LR50</accession>
<keyword evidence="2" id="KW-1185">Reference proteome</keyword>
<evidence type="ECO:0000313" key="1">
    <source>
        <dbReference type="EMBL" id="WTR75906.1"/>
    </source>
</evidence>
<reference evidence="1 2" key="1">
    <citation type="submission" date="2022-10" db="EMBL/GenBank/DDBJ databases">
        <title>The complete genomes of actinobacterial strains from the NBC collection.</title>
        <authorList>
            <person name="Joergensen T.S."/>
            <person name="Alvarez Arevalo M."/>
            <person name="Sterndorff E.B."/>
            <person name="Faurdal D."/>
            <person name="Vuksanovic O."/>
            <person name="Mourched A.-S."/>
            <person name="Charusanti P."/>
            <person name="Shaw S."/>
            <person name="Blin K."/>
            <person name="Weber T."/>
        </authorList>
    </citation>
    <scope>NUCLEOTIDE SEQUENCE [LARGE SCALE GENOMIC DNA]</scope>
    <source>
        <strain evidence="1 2">NBC_00123</strain>
        <plasmid evidence="1 2">unnamed1</plasmid>
    </source>
</reference>
<evidence type="ECO:0000313" key="2">
    <source>
        <dbReference type="Proteomes" id="UP001622594"/>
    </source>
</evidence>
<dbReference type="EMBL" id="CP108189">
    <property type="protein sequence ID" value="WTR75906.1"/>
    <property type="molecule type" value="Genomic_DNA"/>
</dbReference>
<proteinExistence type="predicted"/>
<protein>
    <recommendedName>
        <fullName evidence="3">Acyl carrier protein</fullName>
    </recommendedName>
</protein>
<evidence type="ECO:0008006" key="3">
    <source>
        <dbReference type="Google" id="ProtNLM"/>
    </source>
</evidence>